<keyword evidence="2" id="KW-1185">Reference proteome</keyword>
<gene>
    <name evidence="1" type="ORF">MENTE1834_LOCUS26674</name>
</gene>
<sequence>MLINILRQTVIVEINRVLWIHSNQNEKIKNSEFFGTTVEKLANDSLSRFMKLPNKSSVKDGNNWVRIGGEPKKIDKLKIIF</sequence>
<evidence type="ECO:0000313" key="2">
    <source>
        <dbReference type="Proteomes" id="UP001497535"/>
    </source>
</evidence>
<organism evidence="1 2">
    <name type="scientific">Meloidogyne enterolobii</name>
    <name type="common">Root-knot nematode worm</name>
    <name type="synonym">Meloidogyne mayaguensis</name>
    <dbReference type="NCBI Taxonomy" id="390850"/>
    <lineage>
        <taxon>Eukaryota</taxon>
        <taxon>Metazoa</taxon>
        <taxon>Ecdysozoa</taxon>
        <taxon>Nematoda</taxon>
        <taxon>Chromadorea</taxon>
        <taxon>Rhabditida</taxon>
        <taxon>Tylenchina</taxon>
        <taxon>Tylenchomorpha</taxon>
        <taxon>Tylenchoidea</taxon>
        <taxon>Meloidogynidae</taxon>
        <taxon>Meloidogyninae</taxon>
        <taxon>Meloidogyne</taxon>
    </lineage>
</organism>
<dbReference type="EMBL" id="CAVMJV010000038">
    <property type="protein sequence ID" value="CAK5079552.1"/>
    <property type="molecule type" value="Genomic_DNA"/>
</dbReference>
<protein>
    <submittedName>
        <fullName evidence="1">Uncharacterized protein</fullName>
    </submittedName>
</protein>
<name>A0ACB0ZM90_MELEN</name>
<evidence type="ECO:0000313" key="1">
    <source>
        <dbReference type="EMBL" id="CAK5079552.1"/>
    </source>
</evidence>
<proteinExistence type="predicted"/>
<accession>A0ACB0ZM90</accession>
<comment type="caution">
    <text evidence="1">The sequence shown here is derived from an EMBL/GenBank/DDBJ whole genome shotgun (WGS) entry which is preliminary data.</text>
</comment>
<reference evidence="1" key="1">
    <citation type="submission" date="2023-11" db="EMBL/GenBank/DDBJ databases">
        <authorList>
            <person name="Poullet M."/>
        </authorList>
    </citation>
    <scope>NUCLEOTIDE SEQUENCE</scope>
    <source>
        <strain evidence="1">E1834</strain>
    </source>
</reference>
<dbReference type="Proteomes" id="UP001497535">
    <property type="component" value="Unassembled WGS sequence"/>
</dbReference>